<gene>
    <name evidence="1" type="ORF">ONZ43_g7364</name>
</gene>
<dbReference type="EMBL" id="JAPESX010003152">
    <property type="protein sequence ID" value="KAJ8105601.1"/>
    <property type="molecule type" value="Genomic_DNA"/>
</dbReference>
<name>A0ACC2HSV4_9PEZI</name>
<comment type="caution">
    <text evidence="1">The sequence shown here is derived from an EMBL/GenBank/DDBJ whole genome shotgun (WGS) entry which is preliminary data.</text>
</comment>
<dbReference type="Proteomes" id="UP001153334">
    <property type="component" value="Unassembled WGS sequence"/>
</dbReference>
<keyword evidence="2" id="KW-1185">Reference proteome</keyword>
<evidence type="ECO:0000313" key="1">
    <source>
        <dbReference type="EMBL" id="KAJ8105601.1"/>
    </source>
</evidence>
<accession>A0ACC2HSV4</accession>
<sequence>MTAARGLLLLPDPPQRTSYSHVRTALHPTLDSVVRQLRRECEVNSLAVLDIALPVTRMGNAVRSHREFLSNVNILVFNIYRLLTTIVESLSKTRGPRFNIDARVMFVRDELEANTGEAPYSLIIATYEGLVQSTILWTHLFSVESKQGDAVYQKFYAAAMTCAVNKPALAGLCRGVERVAGGIQMYIPGAYPDGFDSLLGEAEEAGTLSDVLAVLRNEEPDQATISTNNYVLTMALLAIPAQQPGDQPLQRRLRAGSLGAKLAQNASLRAADIVASSLALVGGHAGWGGVQLSFTLAHDPIGYEDQASPEAIVVAGSADRSRLSAYEGERPVIFLRAVEAADRDVDD</sequence>
<evidence type="ECO:0000313" key="2">
    <source>
        <dbReference type="Proteomes" id="UP001153334"/>
    </source>
</evidence>
<proteinExistence type="predicted"/>
<organism evidence="1 2">
    <name type="scientific">Nemania bipapillata</name>
    <dbReference type="NCBI Taxonomy" id="110536"/>
    <lineage>
        <taxon>Eukaryota</taxon>
        <taxon>Fungi</taxon>
        <taxon>Dikarya</taxon>
        <taxon>Ascomycota</taxon>
        <taxon>Pezizomycotina</taxon>
        <taxon>Sordariomycetes</taxon>
        <taxon>Xylariomycetidae</taxon>
        <taxon>Xylariales</taxon>
        <taxon>Xylariaceae</taxon>
        <taxon>Nemania</taxon>
    </lineage>
</organism>
<protein>
    <submittedName>
        <fullName evidence="1">Uncharacterized protein</fullName>
    </submittedName>
</protein>
<reference evidence="1" key="1">
    <citation type="submission" date="2022-11" db="EMBL/GenBank/DDBJ databases">
        <title>Genome Sequence of Nemania bipapillata.</title>
        <authorList>
            <person name="Buettner E."/>
        </authorList>
    </citation>
    <scope>NUCLEOTIDE SEQUENCE</scope>
    <source>
        <strain evidence="1">CP14</strain>
    </source>
</reference>